<gene>
    <name evidence="2" type="ORF">M407DRAFT_22636</name>
</gene>
<dbReference type="EC" id="2.3.2.27" evidence="1"/>
<dbReference type="Pfam" id="PF07574">
    <property type="entry name" value="SMC_Nse1"/>
    <property type="match status" value="1"/>
</dbReference>
<dbReference type="GO" id="GO:0005634">
    <property type="term" value="C:nucleus"/>
    <property type="evidence" value="ECO:0007669"/>
    <property type="project" value="UniProtKB-SubCell"/>
</dbReference>
<dbReference type="GO" id="GO:0061630">
    <property type="term" value="F:ubiquitin protein ligase activity"/>
    <property type="evidence" value="ECO:0007669"/>
    <property type="project" value="UniProtKB-EC"/>
</dbReference>
<dbReference type="InterPro" id="IPR036388">
    <property type="entry name" value="WH-like_DNA-bd_sf"/>
</dbReference>
<keyword evidence="1" id="KW-0808">Transferase</keyword>
<protein>
    <recommendedName>
        <fullName evidence="1">Non-structural maintenance of chromosomes element 1 homolog</fullName>
        <ecNumber evidence="1">2.3.2.27</ecNumber>
    </recommendedName>
</protein>
<keyword evidence="1" id="KW-0227">DNA damage</keyword>
<comment type="function">
    <text evidence="1">Acts in a DNA repair pathway for removal of UV-induced DNA damage that is distinct from classical nucleotide excision repair and in repair of ionizing radiation damage. Functions in homologous recombination repair of DNA double strand breaks and in recovery of stalled replication forks.</text>
</comment>
<name>A0A0C3M385_9AGAM</name>
<keyword evidence="1" id="KW-0234">DNA repair</keyword>
<dbReference type="PANTHER" id="PTHR20973:SF0">
    <property type="entry name" value="NON-STRUCTURAL MAINTENANCE OF CHROMOSOMES ELEMENT 1 HOMOLOG"/>
    <property type="match status" value="1"/>
</dbReference>
<proteinExistence type="inferred from homology"/>
<reference evidence="3" key="2">
    <citation type="submission" date="2015-01" db="EMBL/GenBank/DDBJ databases">
        <title>Evolutionary Origins and Diversification of the Mycorrhizal Mutualists.</title>
        <authorList>
            <consortium name="DOE Joint Genome Institute"/>
            <consortium name="Mycorrhizal Genomics Consortium"/>
            <person name="Kohler A."/>
            <person name="Kuo A."/>
            <person name="Nagy L.G."/>
            <person name="Floudas D."/>
            <person name="Copeland A."/>
            <person name="Barry K.W."/>
            <person name="Cichocki N."/>
            <person name="Veneault-Fourrey C."/>
            <person name="LaButti K."/>
            <person name="Lindquist E.A."/>
            <person name="Lipzen A."/>
            <person name="Lundell T."/>
            <person name="Morin E."/>
            <person name="Murat C."/>
            <person name="Riley R."/>
            <person name="Ohm R."/>
            <person name="Sun H."/>
            <person name="Tunlid A."/>
            <person name="Henrissat B."/>
            <person name="Grigoriev I.V."/>
            <person name="Hibbett D.S."/>
            <person name="Martin F."/>
        </authorList>
    </citation>
    <scope>NUCLEOTIDE SEQUENCE [LARGE SCALE GENOMIC DNA]</scope>
    <source>
        <strain evidence="3">MUT 4182</strain>
    </source>
</reference>
<keyword evidence="1" id="KW-0862">Zinc</keyword>
<dbReference type="GO" id="GO:0008270">
    <property type="term" value="F:zinc ion binding"/>
    <property type="evidence" value="ECO:0007669"/>
    <property type="project" value="UniProtKB-KW"/>
</dbReference>
<dbReference type="STRING" id="1051891.A0A0C3M385"/>
<comment type="subcellular location">
    <subcellularLocation>
        <location evidence="1">Nucleus</location>
    </subcellularLocation>
</comment>
<dbReference type="HOGENOM" id="CLU_1636665_0_0_1"/>
<comment type="similarity">
    <text evidence="1">Belongs to the NSE1 family.</text>
</comment>
<dbReference type="GO" id="GO:0000724">
    <property type="term" value="P:double-strand break repair via homologous recombination"/>
    <property type="evidence" value="ECO:0007669"/>
    <property type="project" value="TreeGrafter"/>
</dbReference>
<dbReference type="Proteomes" id="UP000054248">
    <property type="component" value="Unassembled WGS sequence"/>
</dbReference>
<evidence type="ECO:0000313" key="2">
    <source>
        <dbReference type="EMBL" id="KIO28157.1"/>
    </source>
</evidence>
<dbReference type="PANTHER" id="PTHR20973">
    <property type="entry name" value="NON-SMC ELEMENT 1-RELATED"/>
    <property type="match status" value="1"/>
</dbReference>
<dbReference type="EMBL" id="KN822998">
    <property type="protein sequence ID" value="KIO28157.1"/>
    <property type="molecule type" value="Genomic_DNA"/>
</dbReference>
<keyword evidence="1" id="KW-0479">Metal-binding</keyword>
<keyword evidence="1" id="KW-0233">DNA recombination</keyword>
<dbReference type="InterPro" id="IPR011513">
    <property type="entry name" value="Nse1"/>
</dbReference>
<reference evidence="2 3" key="1">
    <citation type="submission" date="2014-04" db="EMBL/GenBank/DDBJ databases">
        <authorList>
            <consortium name="DOE Joint Genome Institute"/>
            <person name="Kuo A."/>
            <person name="Girlanda M."/>
            <person name="Perotto S."/>
            <person name="Kohler A."/>
            <person name="Nagy L.G."/>
            <person name="Floudas D."/>
            <person name="Copeland A."/>
            <person name="Barry K.W."/>
            <person name="Cichocki N."/>
            <person name="Veneault-Fourrey C."/>
            <person name="LaButti K."/>
            <person name="Lindquist E.A."/>
            <person name="Lipzen A."/>
            <person name="Lundell T."/>
            <person name="Morin E."/>
            <person name="Murat C."/>
            <person name="Sun H."/>
            <person name="Tunlid A."/>
            <person name="Henrissat B."/>
            <person name="Grigoriev I.V."/>
            <person name="Hibbett D.S."/>
            <person name="Martin F."/>
            <person name="Nordberg H.P."/>
            <person name="Cantor M.N."/>
            <person name="Hua S.X."/>
        </authorList>
    </citation>
    <scope>NUCLEOTIDE SEQUENCE [LARGE SCALE GENOMIC DNA]</scope>
    <source>
        <strain evidence="2 3">MUT 4182</strain>
    </source>
</reference>
<accession>A0A0C3M385</accession>
<organism evidence="2 3">
    <name type="scientific">Tulasnella calospora MUT 4182</name>
    <dbReference type="NCBI Taxonomy" id="1051891"/>
    <lineage>
        <taxon>Eukaryota</taxon>
        <taxon>Fungi</taxon>
        <taxon>Dikarya</taxon>
        <taxon>Basidiomycota</taxon>
        <taxon>Agaricomycotina</taxon>
        <taxon>Agaricomycetes</taxon>
        <taxon>Cantharellales</taxon>
        <taxon>Tulasnellaceae</taxon>
        <taxon>Tulasnella</taxon>
    </lineage>
</organism>
<evidence type="ECO:0000313" key="3">
    <source>
        <dbReference type="Proteomes" id="UP000054248"/>
    </source>
</evidence>
<evidence type="ECO:0000256" key="1">
    <source>
        <dbReference type="RuleBase" id="RU368018"/>
    </source>
</evidence>
<keyword evidence="1" id="KW-0863">Zinc-finger</keyword>
<keyword evidence="1" id="KW-0833">Ubl conjugation pathway</keyword>
<dbReference type="AlphaFoldDB" id="A0A0C3M385"/>
<keyword evidence="3" id="KW-1185">Reference proteome</keyword>
<dbReference type="GO" id="GO:0030915">
    <property type="term" value="C:Smc5-Smc6 complex"/>
    <property type="evidence" value="ECO:0007669"/>
    <property type="project" value="UniProtKB-UniRule"/>
</dbReference>
<dbReference type="OrthoDB" id="185455at2759"/>
<dbReference type="Gene3D" id="3.90.1150.220">
    <property type="match status" value="1"/>
</dbReference>
<comment type="subunit">
    <text evidence="1">Component of the Smc5-Smc6 complex.</text>
</comment>
<dbReference type="Gene3D" id="1.10.10.10">
    <property type="entry name" value="Winged helix-like DNA-binding domain superfamily/Winged helix DNA-binding domain"/>
    <property type="match status" value="1"/>
</dbReference>
<comment type="catalytic activity">
    <reaction evidence="1">
        <text>S-ubiquitinyl-[E2 ubiquitin-conjugating enzyme]-L-cysteine + [acceptor protein]-L-lysine = [E2 ubiquitin-conjugating enzyme]-L-cysteine + N(6)-ubiquitinyl-[acceptor protein]-L-lysine.</text>
        <dbReference type="EC" id="2.3.2.27"/>
    </reaction>
</comment>
<keyword evidence="1" id="KW-0539">Nucleus</keyword>
<sequence length="162" mass="18161">MAVTDIERLFLQAIMTRRIVSEKLAEELWRACVEAVRKVQPNIEAEQSWNEFFSNVKRLLDPLGLDIKGTTIEDTGHKAQVLVNTVGDEIAQLATSYTATEITFFKQVVELIVMAPNESYSAGEITCLKEGNQLPDPMKVPLRHGTKLLGSFIANGWLRKSK</sequence>